<evidence type="ECO:0000313" key="1">
    <source>
        <dbReference type="EMBL" id="VEJ30922.1"/>
    </source>
</evidence>
<gene>
    <name evidence="1" type="ORF">NCTC10918_02214</name>
</gene>
<proteinExistence type="predicted"/>
<name>A0A3S4Z294_9MICC</name>
<organism evidence="1 2">
    <name type="scientific">Rothia dentocariosa</name>
    <dbReference type="NCBI Taxonomy" id="2047"/>
    <lineage>
        <taxon>Bacteria</taxon>
        <taxon>Bacillati</taxon>
        <taxon>Actinomycetota</taxon>
        <taxon>Actinomycetes</taxon>
        <taxon>Micrococcales</taxon>
        <taxon>Micrococcaceae</taxon>
        <taxon>Rothia</taxon>
    </lineage>
</organism>
<dbReference type="AlphaFoldDB" id="A0A3S4Z294"/>
<reference evidence="1 2" key="1">
    <citation type="submission" date="2018-12" db="EMBL/GenBank/DDBJ databases">
        <authorList>
            <consortium name="Pathogen Informatics"/>
        </authorList>
    </citation>
    <scope>NUCLEOTIDE SEQUENCE [LARGE SCALE GENOMIC DNA]</scope>
    <source>
        <strain evidence="1 2">NCTC10918</strain>
    </source>
</reference>
<evidence type="ECO:0000313" key="2">
    <source>
        <dbReference type="Proteomes" id="UP000270988"/>
    </source>
</evidence>
<dbReference type="EMBL" id="LR134521">
    <property type="protein sequence ID" value="VEJ30922.1"/>
    <property type="molecule type" value="Genomic_DNA"/>
</dbReference>
<protein>
    <submittedName>
        <fullName evidence="1">Uncharacterized protein</fullName>
    </submittedName>
</protein>
<dbReference type="Proteomes" id="UP000270988">
    <property type="component" value="Chromosome"/>
</dbReference>
<accession>A0A3S4Z294</accession>
<sequence length="128" mass="14072">MPQNIVHVAGDAFAFGEDIEFFLNSLVFPALVHAAAHEVGDNVERGNNIENEEPVEGFIAGNDWERGSGCVIEIPLPHHANKVVSGEDYGDCNGCFYPQFEGYVQVHQPQCHPQGRYGVEHPGDTLRV</sequence>